<evidence type="ECO:0000256" key="2">
    <source>
        <dbReference type="ARBA" id="ARBA00023315"/>
    </source>
</evidence>
<gene>
    <name evidence="4" type="ORF">SAMN04488099_103141</name>
</gene>
<organism evidence="4 5">
    <name type="scientific">Alkalibacterium pelagium</name>
    <dbReference type="NCBI Taxonomy" id="426702"/>
    <lineage>
        <taxon>Bacteria</taxon>
        <taxon>Bacillati</taxon>
        <taxon>Bacillota</taxon>
        <taxon>Bacilli</taxon>
        <taxon>Lactobacillales</taxon>
        <taxon>Carnobacteriaceae</taxon>
        <taxon>Alkalibacterium</taxon>
    </lineage>
</organism>
<dbReference type="Proteomes" id="UP000199081">
    <property type="component" value="Unassembled WGS sequence"/>
</dbReference>
<dbReference type="Pfam" id="PF00583">
    <property type="entry name" value="Acetyltransf_1"/>
    <property type="match status" value="1"/>
</dbReference>
<evidence type="ECO:0000256" key="1">
    <source>
        <dbReference type="ARBA" id="ARBA00022679"/>
    </source>
</evidence>
<proteinExistence type="predicted"/>
<feature type="domain" description="N-acetyltransferase" evidence="3">
    <location>
        <begin position="1"/>
        <end position="144"/>
    </location>
</feature>
<dbReference type="GO" id="GO:0016747">
    <property type="term" value="F:acyltransferase activity, transferring groups other than amino-acyl groups"/>
    <property type="evidence" value="ECO:0007669"/>
    <property type="project" value="InterPro"/>
</dbReference>
<dbReference type="CDD" id="cd04301">
    <property type="entry name" value="NAT_SF"/>
    <property type="match status" value="1"/>
</dbReference>
<dbReference type="AlphaFoldDB" id="A0A1H7HRL3"/>
<dbReference type="GO" id="GO:0005840">
    <property type="term" value="C:ribosome"/>
    <property type="evidence" value="ECO:0007669"/>
    <property type="project" value="UniProtKB-KW"/>
</dbReference>
<dbReference type="InterPro" id="IPR000182">
    <property type="entry name" value="GNAT_dom"/>
</dbReference>
<keyword evidence="2" id="KW-0012">Acyltransferase</keyword>
<dbReference type="RefSeq" id="WP_091479313.1">
    <property type="nucleotide sequence ID" value="NZ_BJYC01000007.1"/>
</dbReference>
<dbReference type="OrthoDB" id="9794566at2"/>
<dbReference type="PANTHER" id="PTHR42919:SF8">
    <property type="entry name" value="N-ALPHA-ACETYLTRANSFERASE 50"/>
    <property type="match status" value="1"/>
</dbReference>
<evidence type="ECO:0000259" key="3">
    <source>
        <dbReference type="PROSITE" id="PS51186"/>
    </source>
</evidence>
<dbReference type="PROSITE" id="PS51186">
    <property type="entry name" value="GNAT"/>
    <property type="match status" value="1"/>
</dbReference>
<dbReference type="SUPFAM" id="SSF55729">
    <property type="entry name" value="Acyl-CoA N-acyltransferases (Nat)"/>
    <property type="match status" value="1"/>
</dbReference>
<protein>
    <submittedName>
        <fullName evidence="4">Ribosomal protein S18 acetylase RimI</fullName>
    </submittedName>
</protein>
<keyword evidence="5" id="KW-1185">Reference proteome</keyword>
<evidence type="ECO:0000313" key="5">
    <source>
        <dbReference type="Proteomes" id="UP000199081"/>
    </source>
</evidence>
<sequence>MEMVTDHGRLSRLIKSLQEESGFSLFTEPFNVEDYATKLIDKGISMVFVENGEDAGLVSFYANDSITHIAYIALIGVLAVYQGTGIAHQLMDICISLCIETGMKQVKLEVSKGNSRAIRFYENYDFNFMQDAADSSVVMIKKIGNTKGLYAG</sequence>
<dbReference type="InterPro" id="IPR051556">
    <property type="entry name" value="N-term/lysine_N-AcTrnsfr"/>
</dbReference>
<dbReference type="PANTHER" id="PTHR42919">
    <property type="entry name" value="N-ALPHA-ACETYLTRANSFERASE"/>
    <property type="match status" value="1"/>
</dbReference>
<accession>A0A1H7HRL3</accession>
<dbReference type="EMBL" id="FNZU01000003">
    <property type="protein sequence ID" value="SEK52327.1"/>
    <property type="molecule type" value="Genomic_DNA"/>
</dbReference>
<dbReference type="InterPro" id="IPR016181">
    <property type="entry name" value="Acyl_CoA_acyltransferase"/>
</dbReference>
<name>A0A1H7HRL3_9LACT</name>
<keyword evidence="1" id="KW-0808">Transferase</keyword>
<keyword evidence="4" id="KW-0687">Ribonucleoprotein</keyword>
<keyword evidence="4" id="KW-0689">Ribosomal protein</keyword>
<dbReference type="Gene3D" id="3.40.630.30">
    <property type="match status" value="1"/>
</dbReference>
<reference evidence="5" key="1">
    <citation type="submission" date="2016-10" db="EMBL/GenBank/DDBJ databases">
        <authorList>
            <person name="Varghese N."/>
            <person name="Submissions S."/>
        </authorList>
    </citation>
    <scope>NUCLEOTIDE SEQUENCE [LARGE SCALE GENOMIC DNA]</scope>
    <source>
        <strain evidence="5">DSM 19183</strain>
    </source>
</reference>
<evidence type="ECO:0000313" key="4">
    <source>
        <dbReference type="EMBL" id="SEK52327.1"/>
    </source>
</evidence>